<comment type="caution">
    <text evidence="1">The sequence shown here is derived from an EMBL/GenBank/DDBJ whole genome shotgun (WGS) entry which is preliminary data.</text>
</comment>
<evidence type="ECO:0000313" key="1">
    <source>
        <dbReference type="EMBL" id="GMS90511.1"/>
    </source>
</evidence>
<dbReference type="EMBL" id="BTSX01000003">
    <property type="protein sequence ID" value="GMS90511.1"/>
    <property type="molecule type" value="Genomic_DNA"/>
</dbReference>
<dbReference type="AlphaFoldDB" id="A0AAV5T4S0"/>
<name>A0AAV5T4S0_9BILA</name>
<dbReference type="Proteomes" id="UP001432027">
    <property type="component" value="Unassembled WGS sequence"/>
</dbReference>
<accession>A0AAV5T4S0</accession>
<feature type="non-terminal residue" evidence="1">
    <location>
        <position position="85"/>
    </location>
</feature>
<proteinExistence type="predicted"/>
<sequence>TDLLARLIKMRFDMPFEADDTISWTLGFNGNIHYFLWSFDDDKITVSGKKITDNHNGNFCTISSGVRGPFRCVVIEFNDTDDDAE</sequence>
<protein>
    <submittedName>
        <fullName evidence="1">Uncharacterized protein</fullName>
    </submittedName>
</protein>
<gene>
    <name evidence="1" type="ORF">PENTCL1PPCAC_12686</name>
</gene>
<keyword evidence="2" id="KW-1185">Reference proteome</keyword>
<organism evidence="1 2">
    <name type="scientific">Pristionchus entomophagus</name>
    <dbReference type="NCBI Taxonomy" id="358040"/>
    <lineage>
        <taxon>Eukaryota</taxon>
        <taxon>Metazoa</taxon>
        <taxon>Ecdysozoa</taxon>
        <taxon>Nematoda</taxon>
        <taxon>Chromadorea</taxon>
        <taxon>Rhabditida</taxon>
        <taxon>Rhabditina</taxon>
        <taxon>Diplogasteromorpha</taxon>
        <taxon>Diplogasteroidea</taxon>
        <taxon>Neodiplogasteridae</taxon>
        <taxon>Pristionchus</taxon>
    </lineage>
</organism>
<evidence type="ECO:0000313" key="2">
    <source>
        <dbReference type="Proteomes" id="UP001432027"/>
    </source>
</evidence>
<feature type="non-terminal residue" evidence="1">
    <location>
        <position position="1"/>
    </location>
</feature>
<reference evidence="1" key="1">
    <citation type="submission" date="2023-10" db="EMBL/GenBank/DDBJ databases">
        <title>Genome assembly of Pristionchus species.</title>
        <authorList>
            <person name="Yoshida K."/>
            <person name="Sommer R.J."/>
        </authorList>
    </citation>
    <scope>NUCLEOTIDE SEQUENCE</scope>
    <source>
        <strain evidence="1">RS0144</strain>
    </source>
</reference>